<keyword evidence="1 4" id="KW-0597">Phosphoprotein</keyword>
<dbReference type="Pfam" id="PF00072">
    <property type="entry name" value="Response_reg"/>
    <property type="match status" value="1"/>
</dbReference>
<feature type="chain" id="PRO_5047053255" evidence="6">
    <location>
        <begin position="18"/>
        <end position="1606"/>
    </location>
</feature>
<dbReference type="Pfam" id="PF02518">
    <property type="entry name" value="HATPase_c"/>
    <property type="match status" value="1"/>
</dbReference>
<evidence type="ECO:0000256" key="5">
    <source>
        <dbReference type="SAM" id="MobiDB-lite"/>
    </source>
</evidence>
<evidence type="ECO:0000256" key="4">
    <source>
        <dbReference type="PROSITE-ProRule" id="PRU00169"/>
    </source>
</evidence>
<name>A0ABR3ALI7_PHYBL</name>
<dbReference type="InterPro" id="IPR003661">
    <property type="entry name" value="HisK_dim/P_dom"/>
</dbReference>
<feature type="region of interest" description="Disordered" evidence="5">
    <location>
        <begin position="28"/>
        <end position="59"/>
    </location>
</feature>
<dbReference type="InterPro" id="IPR005467">
    <property type="entry name" value="His_kinase_dom"/>
</dbReference>
<dbReference type="SUPFAM" id="SSF55874">
    <property type="entry name" value="ATPase domain of HSP90 chaperone/DNA topoisomerase II/histidine kinase"/>
    <property type="match status" value="1"/>
</dbReference>
<dbReference type="Gene3D" id="3.30.450.40">
    <property type="match status" value="1"/>
</dbReference>
<feature type="domain" description="Histidine kinase" evidence="7">
    <location>
        <begin position="1007"/>
        <end position="1236"/>
    </location>
</feature>
<evidence type="ECO:0000256" key="3">
    <source>
        <dbReference type="ARBA" id="ARBA00022777"/>
    </source>
</evidence>
<dbReference type="SUPFAM" id="SSF52172">
    <property type="entry name" value="CheY-like"/>
    <property type="match status" value="1"/>
</dbReference>
<dbReference type="EMBL" id="JBCLYO010000028">
    <property type="protein sequence ID" value="KAL0077413.1"/>
    <property type="molecule type" value="Genomic_DNA"/>
</dbReference>
<dbReference type="CDD" id="cd17546">
    <property type="entry name" value="REC_hyHK_CKI1_RcsC-like"/>
    <property type="match status" value="1"/>
</dbReference>
<dbReference type="InterPro" id="IPR011006">
    <property type="entry name" value="CheY-like_superfamily"/>
</dbReference>
<dbReference type="InterPro" id="IPR036890">
    <property type="entry name" value="HATPase_C_sf"/>
</dbReference>
<evidence type="ECO:0000256" key="1">
    <source>
        <dbReference type="ARBA" id="ARBA00022553"/>
    </source>
</evidence>
<dbReference type="Gene3D" id="3.30.565.10">
    <property type="entry name" value="Histidine kinase-like ATPase, C-terminal domain"/>
    <property type="match status" value="1"/>
</dbReference>
<dbReference type="Proteomes" id="UP001448207">
    <property type="component" value="Unassembled WGS sequence"/>
</dbReference>
<dbReference type="InterPro" id="IPR004358">
    <property type="entry name" value="Sig_transdc_His_kin-like_C"/>
</dbReference>
<proteinExistence type="predicted"/>
<dbReference type="SMART" id="SM00387">
    <property type="entry name" value="HATPase_c"/>
    <property type="match status" value="1"/>
</dbReference>
<feature type="modified residue" description="4-aspartylphosphate" evidence="4">
    <location>
        <position position="1521"/>
    </location>
</feature>
<keyword evidence="3" id="KW-0418">Kinase</keyword>
<feature type="domain" description="Response regulatory" evidence="8">
    <location>
        <begin position="1469"/>
        <end position="1592"/>
    </location>
</feature>
<dbReference type="PROSITE" id="PS50110">
    <property type="entry name" value="RESPONSE_REGULATORY"/>
    <property type="match status" value="1"/>
</dbReference>
<evidence type="ECO:0000259" key="7">
    <source>
        <dbReference type="PROSITE" id="PS50109"/>
    </source>
</evidence>
<dbReference type="Gene3D" id="3.40.50.2300">
    <property type="match status" value="1"/>
</dbReference>
<evidence type="ECO:0000259" key="8">
    <source>
        <dbReference type="PROSITE" id="PS50110"/>
    </source>
</evidence>
<dbReference type="InterPro" id="IPR003594">
    <property type="entry name" value="HATPase_dom"/>
</dbReference>
<dbReference type="PANTHER" id="PTHR45339:SF5">
    <property type="entry name" value="HISTIDINE KINASE"/>
    <property type="match status" value="1"/>
</dbReference>
<accession>A0ABR3ALI7</accession>
<dbReference type="CDD" id="cd16922">
    <property type="entry name" value="HATPase_EvgS-ArcB-TorS-like"/>
    <property type="match status" value="1"/>
</dbReference>
<gene>
    <name evidence="9" type="ORF">J3Q64DRAFT_1769328</name>
</gene>
<dbReference type="CDD" id="cd00082">
    <property type="entry name" value="HisKA"/>
    <property type="match status" value="1"/>
</dbReference>
<dbReference type="SMART" id="SM00448">
    <property type="entry name" value="REC"/>
    <property type="match status" value="1"/>
</dbReference>
<dbReference type="PANTHER" id="PTHR45339">
    <property type="entry name" value="HYBRID SIGNAL TRANSDUCTION HISTIDINE KINASE J"/>
    <property type="match status" value="1"/>
</dbReference>
<dbReference type="Gene3D" id="1.10.287.130">
    <property type="match status" value="1"/>
</dbReference>
<reference evidence="9 10" key="1">
    <citation type="submission" date="2024-04" db="EMBL/GenBank/DDBJ databases">
        <title>Symmetric and asymmetric DNA N6-adenine methylation regulates different biological responses in Mucorales.</title>
        <authorList>
            <consortium name="Lawrence Berkeley National Laboratory"/>
            <person name="Lax C."/>
            <person name="Mondo S.J."/>
            <person name="Osorio-Concepcion M."/>
            <person name="Muszewska A."/>
            <person name="Corrochano-Luque M."/>
            <person name="Gutierrez G."/>
            <person name="Riley R."/>
            <person name="Lipzen A."/>
            <person name="Guo J."/>
            <person name="Hundley H."/>
            <person name="Amirebrahimi M."/>
            <person name="Ng V."/>
            <person name="Lorenzo-Gutierrez D."/>
            <person name="Binder U."/>
            <person name="Yang J."/>
            <person name="Song Y."/>
            <person name="Canovas D."/>
            <person name="Navarro E."/>
            <person name="Freitag M."/>
            <person name="Gabaldon T."/>
            <person name="Grigoriev I.V."/>
            <person name="Corrochano L.M."/>
            <person name="Nicolas F.E."/>
            <person name="Garre V."/>
        </authorList>
    </citation>
    <scope>NUCLEOTIDE SEQUENCE [LARGE SCALE GENOMIC DNA]</scope>
    <source>
        <strain evidence="9 10">L51</strain>
    </source>
</reference>
<dbReference type="InterPro" id="IPR036097">
    <property type="entry name" value="HisK_dim/P_sf"/>
</dbReference>
<dbReference type="SUPFAM" id="SSF47384">
    <property type="entry name" value="Homodimeric domain of signal transducing histidine kinase"/>
    <property type="match status" value="1"/>
</dbReference>
<dbReference type="SMART" id="SM00388">
    <property type="entry name" value="HisKA"/>
    <property type="match status" value="1"/>
</dbReference>
<evidence type="ECO:0000256" key="2">
    <source>
        <dbReference type="ARBA" id="ARBA00022679"/>
    </source>
</evidence>
<evidence type="ECO:0000256" key="6">
    <source>
        <dbReference type="SAM" id="SignalP"/>
    </source>
</evidence>
<dbReference type="Pfam" id="PF00512">
    <property type="entry name" value="HisKA"/>
    <property type="match status" value="1"/>
</dbReference>
<dbReference type="InterPro" id="IPR001789">
    <property type="entry name" value="Sig_transdc_resp-reg_receiver"/>
</dbReference>
<dbReference type="PRINTS" id="PR00344">
    <property type="entry name" value="BCTRLSENSOR"/>
</dbReference>
<evidence type="ECO:0000313" key="10">
    <source>
        <dbReference type="Proteomes" id="UP001448207"/>
    </source>
</evidence>
<dbReference type="InterPro" id="IPR029016">
    <property type="entry name" value="GAF-like_dom_sf"/>
</dbReference>
<feature type="compositionally biased region" description="Low complexity" evidence="5">
    <location>
        <begin position="32"/>
        <end position="59"/>
    </location>
</feature>
<dbReference type="SUPFAM" id="SSF55781">
    <property type="entry name" value="GAF domain-like"/>
    <property type="match status" value="1"/>
</dbReference>
<comment type="caution">
    <text evidence="9">The sequence shown here is derived from an EMBL/GenBank/DDBJ whole genome shotgun (WGS) entry which is preliminary data.</text>
</comment>
<dbReference type="InterPro" id="IPR003018">
    <property type="entry name" value="GAF"/>
</dbReference>
<keyword evidence="10" id="KW-1185">Reference proteome</keyword>
<dbReference type="PROSITE" id="PS50109">
    <property type="entry name" value="HIS_KIN"/>
    <property type="match status" value="1"/>
</dbReference>
<dbReference type="SMART" id="SM00065">
    <property type="entry name" value="GAF"/>
    <property type="match status" value="1"/>
</dbReference>
<feature type="signal peptide" evidence="6">
    <location>
        <begin position="1"/>
        <end position="17"/>
    </location>
</feature>
<protein>
    <submittedName>
        <fullName evidence="9">Uncharacterized protein</fullName>
    </submittedName>
</protein>
<evidence type="ECO:0000313" key="9">
    <source>
        <dbReference type="EMBL" id="KAL0077413.1"/>
    </source>
</evidence>
<dbReference type="Pfam" id="PF01590">
    <property type="entry name" value="GAF"/>
    <property type="match status" value="1"/>
</dbReference>
<organism evidence="9 10">
    <name type="scientific">Phycomyces blakesleeanus</name>
    <dbReference type="NCBI Taxonomy" id="4837"/>
    <lineage>
        <taxon>Eukaryota</taxon>
        <taxon>Fungi</taxon>
        <taxon>Fungi incertae sedis</taxon>
        <taxon>Mucoromycota</taxon>
        <taxon>Mucoromycotina</taxon>
        <taxon>Mucoromycetes</taxon>
        <taxon>Mucorales</taxon>
        <taxon>Phycomycetaceae</taxon>
        <taxon>Phycomyces</taxon>
    </lineage>
</organism>
<sequence>MWASLLGSLFDFRQVQWLMMTVDLSGDEADQAGTSTPTSTSTPTPTPTTSVAVVSGPSSASSLEEDLPFLFVDPAIDLHQDDPRGGQAMTGLQVALQENIIVPKLGSEFQFIHDRYYQAAAMLVNPDHVEHMHLRIAQMLLVDPAADIFLTADHVVKSLELVKLLPDRSKYRQILMKAGDEGYRSGALQMSSIYYNTTLQLLSETPWKQDGPDATYEETLSLYMKLTEMSWRNSERDQASCFLQTIMHETDNRPIDGAYALRFQARMYFEQQRHHDGIGTILKALGALGITYITSDHLSESQVLELYTKVRSSIEELGDNLMTIGPCTDPRMLAAMALLYEACTGAYWISPLLVDFMALCLVRISLRYGFGMASGGGLIGVGCTAARLLQVQFGARLGQLGMAISEKYAGNSEIARGIITYHVILAQWTTGCHYRDLIYQFQRAYKFAIAGGDKMHSALALFHASSTLLYTSFNLSEINFHIHRSIEECLDDSSQDAYTLNISLWRTILAFQGKTTVSEPGCQLDDPPHKKNPFREEAFVANVYRKSVNPGSPMNWHWSFKIIILFHFGHFQEAADTGFKILETSLNHPSHRHIGIALYYHSLSMIACIRDTEIDDSVRKMYLDQVAKNQTILSSWADHSEVNYRMYYKVVEAERSTLDNDMERTCRLFNAVIEIGLKGQWYSFLGLTYQLLAEYYVRAKINMLALPMLNQSIEFYECWGAYGKMQYMSERYGHIINSNKAMTRKVDASTQTEEQDMTNGFWQDEDSSPEPSFRELYGDESIPGLLDTETALFSLDIMDLTSIIKSSQVISNEMNSFDELLKKMMGIIMANASANVGAIIIKEGEFGIAAHSTKDEGCRTCYPPMRLDDGTDLISTLVVHYVIHTQTVLFIPNMQEDTRFATGTWLLRAEAVSVICLPIMHKNKLVGVLYLEANLSTFTRKHVTVLSLLCDQIGISVTNALLFKSVQEATTANAIMITKQQCALEEARKSKEQALKATELKSNFLANMSHELRTPFSGFYGMISLLSETRLDAEQREFVSIAKQSCEMLLQIIDDLLDFSKLEARKVKIQYGLFYIEDLIADRIELLINLASKKNLELTYFINQDVPPIVYADGHRIGQVLMNLIGNAIKFTHVGEVVVRCEIDNDTDDLKIPLKENEMMLRFSVQDTGIGMTKEETKCLFLPFSQVDGSTTRNFGGTGLGLSICLELVSLMGGNIWVESHGGSGSTFVFRVRVMKVASVAEPGIEIDPRNSEALEYTKKLGEPRILLATSKRVSDMIKTVIPFDVSTIESPEKAIEVFKSIADISQEIAGLPSPPLPTTAAYDCVILDMPPTRTVQNLLDTIESTEELKNIHIIMLYAPTVDNIKRQIGNANPNTSLRPDAVNPMFHPRVTRLSKPIRKLKLLGALLQSVNSNTPFPKNPCQEVCKNTTACINEAGKQIDHVEPSFSYAHKHREGFAPEELAVFQQQKILVAEDNPVAQKLIVKQMTRLGFSVETCNNGFECIETWKSRGPGYFSLAWIDHHMPGCDGLEATVKIRALEADMDVAITLPIIALTADIQKTAQQNCLDAGMNDYLTKPLMQKDLAAVLRRYCFHPNGGSTSTSSLS</sequence>
<keyword evidence="2" id="KW-0808">Transferase</keyword>
<keyword evidence="6" id="KW-0732">Signal</keyword>